<evidence type="ECO:0000256" key="1">
    <source>
        <dbReference type="ARBA" id="ARBA00022723"/>
    </source>
</evidence>
<comment type="caution">
    <text evidence="4">The sequence shown here is derived from an EMBL/GenBank/DDBJ whole genome shotgun (WGS) entry which is preliminary data.</text>
</comment>
<dbReference type="AlphaFoldDB" id="A0AAQ4D303"/>
<dbReference type="EMBL" id="JARKHS020035864">
    <property type="protein sequence ID" value="KAK8756843.1"/>
    <property type="molecule type" value="Genomic_DNA"/>
</dbReference>
<gene>
    <name evidence="4" type="ORF">V5799_000455</name>
</gene>
<dbReference type="GO" id="GO:0046872">
    <property type="term" value="F:metal ion binding"/>
    <property type="evidence" value="ECO:0007669"/>
    <property type="project" value="UniProtKB-KW"/>
</dbReference>
<dbReference type="GO" id="GO:0002953">
    <property type="term" value="F:5'-deoxynucleotidase activity"/>
    <property type="evidence" value="ECO:0007669"/>
    <property type="project" value="InterPro"/>
</dbReference>
<protein>
    <recommendedName>
        <fullName evidence="3">HD domain-containing protein</fullName>
    </recommendedName>
</protein>
<dbReference type="Pfam" id="PF13023">
    <property type="entry name" value="HD_3"/>
    <property type="match status" value="1"/>
</dbReference>
<dbReference type="Gene3D" id="1.10.3210.10">
    <property type="entry name" value="Hypothetical protein af1432"/>
    <property type="match status" value="1"/>
</dbReference>
<accession>A0AAQ4D303</accession>
<evidence type="ECO:0000259" key="3">
    <source>
        <dbReference type="Pfam" id="PF13023"/>
    </source>
</evidence>
<dbReference type="PANTHER" id="PTHR11845:SF13">
    <property type="entry name" value="5'-DEOXYNUCLEOTIDASE HDDC2"/>
    <property type="match status" value="1"/>
</dbReference>
<organism evidence="4 5">
    <name type="scientific">Amblyomma americanum</name>
    <name type="common">Lone star tick</name>
    <dbReference type="NCBI Taxonomy" id="6943"/>
    <lineage>
        <taxon>Eukaryota</taxon>
        <taxon>Metazoa</taxon>
        <taxon>Ecdysozoa</taxon>
        <taxon>Arthropoda</taxon>
        <taxon>Chelicerata</taxon>
        <taxon>Arachnida</taxon>
        <taxon>Acari</taxon>
        <taxon>Parasitiformes</taxon>
        <taxon>Ixodida</taxon>
        <taxon>Ixodoidea</taxon>
        <taxon>Ixodidae</taxon>
        <taxon>Amblyomminae</taxon>
        <taxon>Amblyomma</taxon>
    </lineage>
</organism>
<dbReference type="SUPFAM" id="SSF109604">
    <property type="entry name" value="HD-domain/PDEase-like"/>
    <property type="match status" value="1"/>
</dbReference>
<dbReference type="GO" id="GO:0005737">
    <property type="term" value="C:cytoplasm"/>
    <property type="evidence" value="ECO:0007669"/>
    <property type="project" value="TreeGrafter"/>
</dbReference>
<keyword evidence="5" id="KW-1185">Reference proteome</keyword>
<keyword evidence="1" id="KW-0479">Metal-binding</keyword>
<name>A0AAQ4D303_AMBAM</name>
<dbReference type="PANTHER" id="PTHR11845">
    <property type="entry name" value="5'-DEOXYNUCLEOTIDASE HDDC2"/>
    <property type="match status" value="1"/>
</dbReference>
<evidence type="ECO:0000313" key="4">
    <source>
        <dbReference type="EMBL" id="KAK8756843.1"/>
    </source>
</evidence>
<reference evidence="4 5" key="1">
    <citation type="journal article" date="2023" name="Arcadia Sci">
        <title>De novo assembly of a long-read Amblyomma americanum tick genome.</title>
        <authorList>
            <person name="Chou S."/>
            <person name="Poskanzer K.E."/>
            <person name="Rollins M."/>
            <person name="Thuy-Boun P.S."/>
        </authorList>
    </citation>
    <scope>NUCLEOTIDE SEQUENCE [LARGE SCALE GENOMIC DNA]</scope>
    <source>
        <strain evidence="4">F_SG_1</strain>
        <tissue evidence="4">Salivary glands</tissue>
    </source>
</reference>
<proteinExistence type="predicted"/>
<dbReference type="InterPro" id="IPR039356">
    <property type="entry name" value="YfbR/HDDC2"/>
</dbReference>
<dbReference type="Proteomes" id="UP001321473">
    <property type="component" value="Unassembled WGS sequence"/>
</dbReference>
<sequence length="103" mass="11470">MASSALNALSYFMFIGKLKGIRRTGWVLRGVPDPERISGHMYRMSVMAMMLGNDPDAGVNKDKYASYLYSFSEKHSSKVNDCATSAYRSCFPGALNNRTTSRN</sequence>
<feature type="domain" description="HD" evidence="3">
    <location>
        <begin position="15"/>
        <end position="64"/>
    </location>
</feature>
<keyword evidence="2" id="KW-0378">Hydrolase</keyword>
<evidence type="ECO:0000256" key="2">
    <source>
        <dbReference type="ARBA" id="ARBA00022801"/>
    </source>
</evidence>
<dbReference type="InterPro" id="IPR006674">
    <property type="entry name" value="HD_domain"/>
</dbReference>
<evidence type="ECO:0000313" key="5">
    <source>
        <dbReference type="Proteomes" id="UP001321473"/>
    </source>
</evidence>